<dbReference type="Proteomes" id="UP000479190">
    <property type="component" value="Unassembled WGS sequence"/>
</dbReference>
<feature type="region of interest" description="Disordered" evidence="1">
    <location>
        <begin position="1"/>
        <end position="44"/>
    </location>
</feature>
<protein>
    <recommendedName>
        <fullName evidence="4">Aspartic peptidase DDI1-type domain-containing protein</fullName>
    </recommendedName>
</protein>
<name>A0A6H5HVC2_9HYME</name>
<evidence type="ECO:0000256" key="1">
    <source>
        <dbReference type="SAM" id="MobiDB-lite"/>
    </source>
</evidence>
<dbReference type="InterPro" id="IPR021109">
    <property type="entry name" value="Peptidase_aspartic_dom_sf"/>
</dbReference>
<evidence type="ECO:0000313" key="3">
    <source>
        <dbReference type="Proteomes" id="UP000479190"/>
    </source>
</evidence>
<feature type="compositionally biased region" description="Basic and acidic residues" evidence="1">
    <location>
        <begin position="12"/>
        <end position="23"/>
    </location>
</feature>
<evidence type="ECO:0008006" key="4">
    <source>
        <dbReference type="Google" id="ProtNLM"/>
    </source>
</evidence>
<dbReference type="EMBL" id="CADCXV010000131">
    <property type="protein sequence ID" value="CAB0028391.1"/>
    <property type="molecule type" value="Genomic_DNA"/>
</dbReference>
<reference evidence="2 3" key="1">
    <citation type="submission" date="2020-02" db="EMBL/GenBank/DDBJ databases">
        <authorList>
            <person name="Ferguson B K."/>
        </authorList>
    </citation>
    <scope>NUCLEOTIDE SEQUENCE [LARGE SCALE GENOMIC DNA]</scope>
</reference>
<gene>
    <name evidence="2" type="ORF">TBRA_LOCUS573</name>
</gene>
<proteinExistence type="predicted"/>
<evidence type="ECO:0000313" key="2">
    <source>
        <dbReference type="EMBL" id="CAB0028391.1"/>
    </source>
</evidence>
<dbReference type="CDD" id="cd00303">
    <property type="entry name" value="retropepsin_like"/>
    <property type="match status" value="1"/>
</dbReference>
<dbReference type="AlphaFoldDB" id="A0A6H5HVC2"/>
<dbReference type="Pfam" id="PF13650">
    <property type="entry name" value="Asp_protease_2"/>
    <property type="match status" value="1"/>
</dbReference>
<accession>A0A6H5HVC2</accession>
<organism evidence="2 3">
    <name type="scientific">Trichogramma brassicae</name>
    <dbReference type="NCBI Taxonomy" id="86971"/>
    <lineage>
        <taxon>Eukaryota</taxon>
        <taxon>Metazoa</taxon>
        <taxon>Ecdysozoa</taxon>
        <taxon>Arthropoda</taxon>
        <taxon>Hexapoda</taxon>
        <taxon>Insecta</taxon>
        <taxon>Pterygota</taxon>
        <taxon>Neoptera</taxon>
        <taxon>Endopterygota</taxon>
        <taxon>Hymenoptera</taxon>
        <taxon>Apocrita</taxon>
        <taxon>Proctotrupomorpha</taxon>
        <taxon>Chalcidoidea</taxon>
        <taxon>Trichogrammatidae</taxon>
        <taxon>Trichogramma</taxon>
    </lineage>
</organism>
<feature type="compositionally biased region" description="Polar residues" evidence="1">
    <location>
        <begin position="25"/>
        <end position="36"/>
    </location>
</feature>
<dbReference type="SUPFAM" id="SSF50630">
    <property type="entry name" value="Acid proteases"/>
    <property type="match status" value="1"/>
</dbReference>
<dbReference type="Gene3D" id="2.40.70.10">
    <property type="entry name" value="Acid Proteases"/>
    <property type="match status" value="1"/>
</dbReference>
<sequence>MRSSLGKISSCGKRDSERSKLDTGDLSTAKNKSSVGSGPGRIHQRKVVFRQPESDVITPRASENCAADVCSLSQREDDVTQLWAISDELHALFSDSDIDEAHNAFGGQSEVDLEPSQCKVVASLASPDDDEQVEIIDLAALRSENRNFVTVTIVDEPCVALFDPGATSCLIGARLAEKFHNKLKPCRTIIRLANGSLTKALGIVNLAITIGGKTLVMPCKAMAELEHDVLSIIRCRRTVWTPTLASQRRPVE</sequence>
<keyword evidence="3" id="KW-1185">Reference proteome</keyword>